<evidence type="ECO:0000313" key="6">
    <source>
        <dbReference type="Proteomes" id="UP000410492"/>
    </source>
</evidence>
<evidence type="ECO:0000256" key="2">
    <source>
        <dbReference type="ARBA" id="ARBA00011836"/>
    </source>
</evidence>
<proteinExistence type="inferred from homology"/>
<keyword evidence="6" id="KW-1185">Reference proteome</keyword>
<dbReference type="InterPro" id="IPR016181">
    <property type="entry name" value="Acyl_CoA_acyltransferase"/>
</dbReference>
<dbReference type="GO" id="GO:0005737">
    <property type="term" value="C:cytoplasm"/>
    <property type="evidence" value="ECO:0007669"/>
    <property type="project" value="TreeGrafter"/>
</dbReference>
<keyword evidence="4" id="KW-0688">Ribosomal frameshifting</keyword>
<dbReference type="GO" id="GO:0045732">
    <property type="term" value="P:positive regulation of protein catabolic process"/>
    <property type="evidence" value="ECO:0007669"/>
    <property type="project" value="TreeGrafter"/>
</dbReference>
<evidence type="ECO:0000313" key="5">
    <source>
        <dbReference type="EMBL" id="VEN44174.1"/>
    </source>
</evidence>
<reference evidence="5 6" key="1">
    <citation type="submission" date="2019-01" db="EMBL/GenBank/DDBJ databases">
        <authorList>
            <person name="Sayadi A."/>
        </authorList>
    </citation>
    <scope>NUCLEOTIDE SEQUENCE [LARGE SCALE GENOMIC DNA]</scope>
</reference>
<dbReference type="Gene3D" id="3.40.630.60">
    <property type="match status" value="1"/>
</dbReference>
<dbReference type="Proteomes" id="UP000410492">
    <property type="component" value="Unassembled WGS sequence"/>
</dbReference>
<comment type="similarity">
    <text evidence="1">Belongs to the ODC antizyme family.</text>
</comment>
<dbReference type="InterPro" id="IPR002993">
    <property type="entry name" value="ODC_AZ"/>
</dbReference>
<sequence>MSRHKRKGSTTEISSKMSQIEDRLETGLGEIRNQLGTAIATGTAQKNPDLLKQLTDKLNELENCIKSSLEEVKKEMHDFLDMQKKRFNENGVAFFGIQEGDTSVLPETMAKFITSKFNFEVTVADINYCYRMGASSTTSTSSRADRSKRPRPVAVFFVNRWLRDRVFYAKSVLKGSAVMLCELLSDSALQLYKQAKLILGAKNVWTRRGDFNTDLLNFASSNSKYIIDIFESFGMKQLIKQPTRITANTATLIDYILTSNEDIVSDAGTIHVVGVYKITRHDAHWETYKDLRNQVTAAVKREKRAYFKNKLSSCQNSKATWSVMRELGGEGGAPNGAPLRLSFRTDGRQAPWDAALVGGTTLYVAMPEKVPPEGSREAFVALLDAAEEKLRCKHVIVVFSKDRPDRAVVVRTFMFLGFTVLSPNSPLVPSQLAKGNICMLYNIE</sequence>
<comment type="subunit">
    <text evidence="2">Interacts with ODC1 and thereby sterically blocks ODC homodimerization.</text>
</comment>
<protein>
    <recommendedName>
        <fullName evidence="3">Ornithine decarboxylase antizyme</fullName>
    </recommendedName>
</protein>
<dbReference type="InterPro" id="IPR038581">
    <property type="entry name" value="ODC_AZ_sf"/>
</dbReference>
<evidence type="ECO:0000256" key="3">
    <source>
        <dbReference type="ARBA" id="ARBA00017712"/>
    </source>
</evidence>
<dbReference type="GO" id="GO:0075523">
    <property type="term" value="P:viral translational frameshifting"/>
    <property type="evidence" value="ECO:0007669"/>
    <property type="project" value="UniProtKB-KW"/>
</dbReference>
<dbReference type="GO" id="GO:0005634">
    <property type="term" value="C:nucleus"/>
    <property type="evidence" value="ECO:0007669"/>
    <property type="project" value="TreeGrafter"/>
</dbReference>
<dbReference type="EMBL" id="CAACVG010007210">
    <property type="protein sequence ID" value="VEN44174.1"/>
    <property type="molecule type" value="Genomic_DNA"/>
</dbReference>
<evidence type="ECO:0000256" key="4">
    <source>
        <dbReference type="ARBA" id="ARBA00022758"/>
    </source>
</evidence>
<organism evidence="5 6">
    <name type="scientific">Callosobruchus maculatus</name>
    <name type="common">Southern cowpea weevil</name>
    <name type="synonym">Pulse bruchid</name>
    <dbReference type="NCBI Taxonomy" id="64391"/>
    <lineage>
        <taxon>Eukaryota</taxon>
        <taxon>Metazoa</taxon>
        <taxon>Ecdysozoa</taxon>
        <taxon>Arthropoda</taxon>
        <taxon>Hexapoda</taxon>
        <taxon>Insecta</taxon>
        <taxon>Pterygota</taxon>
        <taxon>Neoptera</taxon>
        <taxon>Endopterygota</taxon>
        <taxon>Coleoptera</taxon>
        <taxon>Polyphaga</taxon>
        <taxon>Cucujiformia</taxon>
        <taxon>Chrysomeloidea</taxon>
        <taxon>Chrysomelidae</taxon>
        <taxon>Bruchinae</taxon>
        <taxon>Bruchini</taxon>
        <taxon>Callosobruchus</taxon>
    </lineage>
</organism>
<gene>
    <name evidence="5" type="ORF">CALMAC_LOCUS7070</name>
</gene>
<dbReference type="AlphaFoldDB" id="A0A653C9R2"/>
<dbReference type="OrthoDB" id="5959761at2759"/>
<dbReference type="SUPFAM" id="SSF55729">
    <property type="entry name" value="Acyl-CoA N-acyltransferases (Nat)"/>
    <property type="match status" value="1"/>
</dbReference>
<name>A0A653C9R2_CALMS</name>
<accession>A0A653C9R2</accession>
<dbReference type="Pfam" id="PF02100">
    <property type="entry name" value="ODC_AZ"/>
    <property type="match status" value="1"/>
</dbReference>
<dbReference type="PANTHER" id="PTHR10279:SF10">
    <property type="entry name" value="ORNITHINE DECARBOXYLASE ANTIZYME"/>
    <property type="match status" value="1"/>
</dbReference>
<dbReference type="PANTHER" id="PTHR10279">
    <property type="entry name" value="ORNITHINE DECARBOXYLASE ANTIZYME"/>
    <property type="match status" value="1"/>
</dbReference>
<dbReference type="GO" id="GO:0008073">
    <property type="term" value="F:ornithine decarboxylase inhibitor activity"/>
    <property type="evidence" value="ECO:0007669"/>
    <property type="project" value="InterPro"/>
</dbReference>
<evidence type="ECO:0000256" key="1">
    <source>
        <dbReference type="ARBA" id="ARBA00008796"/>
    </source>
</evidence>